<dbReference type="Pfam" id="PF07690">
    <property type="entry name" value="MFS_1"/>
    <property type="match status" value="1"/>
</dbReference>
<evidence type="ECO:0000313" key="7">
    <source>
        <dbReference type="EMBL" id="KAK7050931.1"/>
    </source>
</evidence>
<dbReference type="PANTHER" id="PTHR23507">
    <property type="entry name" value="ZGC:174356"/>
    <property type="match status" value="1"/>
</dbReference>
<dbReference type="AlphaFoldDB" id="A0AAW0DEG6"/>
<keyword evidence="8" id="KW-1185">Reference proteome</keyword>
<dbReference type="InterPro" id="IPR011701">
    <property type="entry name" value="MFS"/>
</dbReference>
<protein>
    <recommendedName>
        <fullName evidence="9">Proton-coupled folate transporter</fullName>
    </recommendedName>
</protein>
<keyword evidence="4 6" id="KW-0472">Membrane</keyword>
<comment type="caution">
    <text evidence="7">The sequence shown here is derived from an EMBL/GenBank/DDBJ whole genome shotgun (WGS) entry which is preliminary data.</text>
</comment>
<feature type="region of interest" description="Disordered" evidence="5">
    <location>
        <begin position="1"/>
        <end position="25"/>
    </location>
</feature>
<dbReference type="SUPFAM" id="SSF103473">
    <property type="entry name" value="MFS general substrate transporter"/>
    <property type="match status" value="1"/>
</dbReference>
<accession>A0AAW0DEG6</accession>
<dbReference type="InterPro" id="IPR036259">
    <property type="entry name" value="MFS_trans_sf"/>
</dbReference>
<evidence type="ECO:0000256" key="4">
    <source>
        <dbReference type="ARBA" id="ARBA00023136"/>
    </source>
</evidence>
<feature type="transmembrane region" description="Helical" evidence="6">
    <location>
        <begin position="223"/>
        <end position="244"/>
    </location>
</feature>
<feature type="transmembrane region" description="Helical" evidence="6">
    <location>
        <begin position="191"/>
        <end position="211"/>
    </location>
</feature>
<keyword evidence="3 6" id="KW-1133">Transmembrane helix</keyword>
<organism evidence="7 8">
    <name type="scientific">Paramarasmius palmivorus</name>
    <dbReference type="NCBI Taxonomy" id="297713"/>
    <lineage>
        <taxon>Eukaryota</taxon>
        <taxon>Fungi</taxon>
        <taxon>Dikarya</taxon>
        <taxon>Basidiomycota</taxon>
        <taxon>Agaricomycotina</taxon>
        <taxon>Agaricomycetes</taxon>
        <taxon>Agaricomycetidae</taxon>
        <taxon>Agaricales</taxon>
        <taxon>Marasmiineae</taxon>
        <taxon>Marasmiaceae</taxon>
        <taxon>Paramarasmius</taxon>
    </lineage>
</organism>
<evidence type="ECO:0000313" key="8">
    <source>
        <dbReference type="Proteomes" id="UP001383192"/>
    </source>
</evidence>
<dbReference type="GO" id="GO:0016020">
    <property type="term" value="C:membrane"/>
    <property type="evidence" value="ECO:0007669"/>
    <property type="project" value="UniProtKB-SubCell"/>
</dbReference>
<dbReference type="GO" id="GO:0022857">
    <property type="term" value="F:transmembrane transporter activity"/>
    <property type="evidence" value="ECO:0007669"/>
    <property type="project" value="InterPro"/>
</dbReference>
<dbReference type="EMBL" id="JAYKXP010000014">
    <property type="protein sequence ID" value="KAK7050931.1"/>
    <property type="molecule type" value="Genomic_DNA"/>
</dbReference>
<dbReference type="PANTHER" id="PTHR23507:SF1">
    <property type="entry name" value="FI18259P1-RELATED"/>
    <property type="match status" value="1"/>
</dbReference>
<feature type="transmembrane region" description="Helical" evidence="6">
    <location>
        <begin position="306"/>
        <end position="325"/>
    </location>
</feature>
<dbReference type="Gene3D" id="1.20.1250.20">
    <property type="entry name" value="MFS general substrate transporter like domains"/>
    <property type="match status" value="1"/>
</dbReference>
<evidence type="ECO:0000256" key="3">
    <source>
        <dbReference type="ARBA" id="ARBA00022989"/>
    </source>
</evidence>
<proteinExistence type="predicted"/>
<dbReference type="Proteomes" id="UP001383192">
    <property type="component" value="Unassembled WGS sequence"/>
</dbReference>
<reference evidence="7 8" key="1">
    <citation type="submission" date="2024-01" db="EMBL/GenBank/DDBJ databases">
        <title>A draft genome for a cacao thread blight-causing isolate of Paramarasmius palmivorus.</title>
        <authorList>
            <person name="Baruah I.K."/>
            <person name="Bukari Y."/>
            <person name="Amoako-Attah I."/>
            <person name="Meinhardt L.W."/>
            <person name="Bailey B.A."/>
            <person name="Cohen S.P."/>
        </authorList>
    </citation>
    <scope>NUCLEOTIDE SEQUENCE [LARGE SCALE GENOMIC DNA]</scope>
    <source>
        <strain evidence="7 8">GH-12</strain>
    </source>
</reference>
<evidence type="ECO:0000256" key="5">
    <source>
        <dbReference type="SAM" id="MobiDB-lite"/>
    </source>
</evidence>
<evidence type="ECO:0000256" key="2">
    <source>
        <dbReference type="ARBA" id="ARBA00022692"/>
    </source>
</evidence>
<gene>
    <name evidence="7" type="ORF">VNI00_005043</name>
</gene>
<sequence length="360" mass="39513">MAVYNRPQSDENEPLLPGSEPEQRSDVGKCTWWDWGPHPYWLLPIIVVSSLARGSTMSARVSVFTDVACRALSSATDCSNAPEVQARAARIQATVTTVTSVLSTVLTGPLSRWGDIHGRKPLLLFTLSGGLAMEFVFILVTREGSVFYNYAEPFTVLGSVFDGVVGGLSTFNGVIHAYTSDCTQHGSRAKIFSTLSGMMFVGLACGSWLGGMVLKLRPDLSPYALFFGSVALLALIEVYILVMVPESNPKVISKSAEEPSVETSPRSIRNVATFFKSGLKHLIVGLVTPISMFIPRRVGNSTRRDWNLTFVGGALFLYLVSIGVYQIKYLYGKHVYAWKAEQARFITRTIDIWPNGFYGL</sequence>
<name>A0AAW0DEG6_9AGAR</name>
<evidence type="ECO:0008006" key="9">
    <source>
        <dbReference type="Google" id="ProtNLM"/>
    </source>
</evidence>
<comment type="subcellular location">
    <subcellularLocation>
        <location evidence="1">Membrane</location>
        <topology evidence="1">Multi-pass membrane protein</topology>
    </subcellularLocation>
</comment>
<keyword evidence="2 6" id="KW-0812">Transmembrane</keyword>
<evidence type="ECO:0000256" key="1">
    <source>
        <dbReference type="ARBA" id="ARBA00004141"/>
    </source>
</evidence>
<feature type="transmembrane region" description="Helical" evidence="6">
    <location>
        <begin position="160"/>
        <end position="179"/>
    </location>
</feature>
<feature type="transmembrane region" description="Helical" evidence="6">
    <location>
        <begin position="122"/>
        <end position="140"/>
    </location>
</feature>
<evidence type="ECO:0000256" key="6">
    <source>
        <dbReference type="SAM" id="Phobius"/>
    </source>
</evidence>